<proteinExistence type="predicted"/>
<keyword evidence="4" id="KW-1185">Reference proteome</keyword>
<reference evidence="3" key="1">
    <citation type="submission" date="2021-08" db="EMBL/GenBank/DDBJ databases">
        <authorList>
            <person name="Stevens D.C."/>
        </authorList>
    </citation>
    <scope>NUCLEOTIDE SEQUENCE</scope>
    <source>
        <strain evidence="3">DSM 53165</strain>
    </source>
</reference>
<evidence type="ECO:0000313" key="4">
    <source>
        <dbReference type="Proteomes" id="UP001139031"/>
    </source>
</evidence>
<keyword evidence="1" id="KW-0472">Membrane</keyword>
<name>A0ABS7U3G6_9BACT</name>
<sequence>MRRAFCLCSLAALVALAPTSATAGLRSCRLPLRSAAAGKPCQDPGSLPTTDLQYPQPRGLSSLIVGASLFAFGIPTTIVGSLLVRNPEPGPEGPAPGGPYAGLYFLVPGALMILVGMPLTAIGAVRYERFTRDRDNWTARVRVKPSGGGFALQF</sequence>
<organism evidence="3 4">
    <name type="scientific">Nannocystis pusilla</name>
    <dbReference type="NCBI Taxonomy" id="889268"/>
    <lineage>
        <taxon>Bacteria</taxon>
        <taxon>Pseudomonadati</taxon>
        <taxon>Myxococcota</taxon>
        <taxon>Polyangia</taxon>
        <taxon>Nannocystales</taxon>
        <taxon>Nannocystaceae</taxon>
        <taxon>Nannocystis</taxon>
    </lineage>
</organism>
<evidence type="ECO:0000256" key="1">
    <source>
        <dbReference type="SAM" id="Phobius"/>
    </source>
</evidence>
<keyword evidence="2" id="KW-0732">Signal</keyword>
<feature type="signal peptide" evidence="2">
    <location>
        <begin position="1"/>
        <end position="23"/>
    </location>
</feature>
<gene>
    <name evidence="3" type="ORF">K7C98_37735</name>
</gene>
<comment type="caution">
    <text evidence="3">The sequence shown here is derived from an EMBL/GenBank/DDBJ whole genome shotgun (WGS) entry which is preliminary data.</text>
</comment>
<keyword evidence="1" id="KW-1133">Transmembrane helix</keyword>
<evidence type="ECO:0000313" key="3">
    <source>
        <dbReference type="EMBL" id="MBZ5715010.1"/>
    </source>
</evidence>
<dbReference type="Proteomes" id="UP001139031">
    <property type="component" value="Unassembled WGS sequence"/>
</dbReference>
<keyword evidence="1" id="KW-0812">Transmembrane</keyword>
<protein>
    <submittedName>
        <fullName evidence="3">Uncharacterized protein</fullName>
    </submittedName>
</protein>
<feature type="chain" id="PRO_5045365119" evidence="2">
    <location>
        <begin position="24"/>
        <end position="154"/>
    </location>
</feature>
<accession>A0ABS7U3G6</accession>
<dbReference type="EMBL" id="JAIRAU010000054">
    <property type="protein sequence ID" value="MBZ5715010.1"/>
    <property type="molecule type" value="Genomic_DNA"/>
</dbReference>
<evidence type="ECO:0000256" key="2">
    <source>
        <dbReference type="SAM" id="SignalP"/>
    </source>
</evidence>
<dbReference type="RefSeq" id="WP_224196741.1">
    <property type="nucleotide sequence ID" value="NZ_JAIRAU010000054.1"/>
</dbReference>
<feature type="transmembrane region" description="Helical" evidence="1">
    <location>
        <begin position="103"/>
        <end position="125"/>
    </location>
</feature>